<comment type="function">
    <text evidence="11 12">Involved in protein export. Participates in an early event of protein translocation.</text>
</comment>
<dbReference type="GO" id="GO:0015450">
    <property type="term" value="F:protein-transporting ATPase activity"/>
    <property type="evidence" value="ECO:0007669"/>
    <property type="project" value="UniProtKB-UniRule"/>
</dbReference>
<dbReference type="PRINTS" id="PR01651">
    <property type="entry name" value="SECGEXPORT"/>
</dbReference>
<evidence type="ECO:0000256" key="9">
    <source>
        <dbReference type="ARBA" id="ARBA00023010"/>
    </source>
</evidence>
<evidence type="ECO:0000256" key="13">
    <source>
        <dbReference type="SAM" id="MobiDB-lite"/>
    </source>
</evidence>
<keyword evidence="7 12" id="KW-0653">Protein transport</keyword>
<comment type="subcellular location">
    <subcellularLocation>
        <location evidence="1 12">Cell membrane</location>
        <topology evidence="1 12">Multi-pass membrane protein</topology>
    </subcellularLocation>
</comment>
<keyword evidence="4 12" id="KW-0813">Transport</keyword>
<feature type="region of interest" description="Disordered" evidence="13">
    <location>
        <begin position="87"/>
        <end position="130"/>
    </location>
</feature>
<name>A0A6N1VB32_9HYPH</name>
<dbReference type="GO" id="GO:0009306">
    <property type="term" value="P:protein secretion"/>
    <property type="evidence" value="ECO:0007669"/>
    <property type="project" value="UniProtKB-UniRule"/>
</dbReference>
<dbReference type="EMBL" id="CP054836">
    <property type="protein sequence ID" value="QKV18120.1"/>
    <property type="molecule type" value="Genomic_DNA"/>
</dbReference>
<protein>
    <recommendedName>
        <fullName evidence="3 12">Protein-export membrane protein SecG</fullName>
    </recommendedName>
</protein>
<keyword evidence="15" id="KW-1185">Reference proteome</keyword>
<dbReference type="InterPro" id="IPR004692">
    <property type="entry name" value="SecG"/>
</dbReference>
<dbReference type="GO" id="GO:0005886">
    <property type="term" value="C:plasma membrane"/>
    <property type="evidence" value="ECO:0007669"/>
    <property type="project" value="UniProtKB-SubCell"/>
</dbReference>
<feature type="compositionally biased region" description="Low complexity" evidence="13">
    <location>
        <begin position="110"/>
        <end position="130"/>
    </location>
</feature>
<dbReference type="AlphaFoldDB" id="A0A6N1VB32"/>
<dbReference type="Proteomes" id="UP000509367">
    <property type="component" value="Chromosome"/>
</dbReference>
<sequence length="130" mass="12884">METVLIVIHLMIVIALVGVVLLQRSEGGALGMGGGGTGGFMSARGAADALTRTTGILAAAFFATSIGLGLIARYGESPTDILDRVPAQVQQDGETGEPASGSGVLDLLGAEEPAAPATDEAPAVPAVPTE</sequence>
<evidence type="ECO:0000256" key="7">
    <source>
        <dbReference type="ARBA" id="ARBA00022927"/>
    </source>
</evidence>
<evidence type="ECO:0000313" key="14">
    <source>
        <dbReference type="EMBL" id="QKV18120.1"/>
    </source>
</evidence>
<evidence type="ECO:0000256" key="1">
    <source>
        <dbReference type="ARBA" id="ARBA00004651"/>
    </source>
</evidence>
<keyword evidence="5 12" id="KW-1003">Cell membrane</keyword>
<keyword evidence="9 12" id="KW-0811">Translocation</keyword>
<dbReference type="RefSeq" id="WP_175276016.1">
    <property type="nucleotide sequence ID" value="NZ_CP054836.1"/>
</dbReference>
<proteinExistence type="inferred from homology"/>
<keyword evidence="10 12" id="KW-0472">Membrane</keyword>
<evidence type="ECO:0000256" key="12">
    <source>
        <dbReference type="RuleBase" id="RU365087"/>
    </source>
</evidence>
<evidence type="ECO:0000256" key="5">
    <source>
        <dbReference type="ARBA" id="ARBA00022475"/>
    </source>
</evidence>
<comment type="similarity">
    <text evidence="2 12">Belongs to the SecG family.</text>
</comment>
<accession>A0A6N1VB32</accession>
<evidence type="ECO:0000256" key="3">
    <source>
        <dbReference type="ARBA" id="ARBA00017876"/>
    </source>
</evidence>
<dbReference type="NCBIfam" id="TIGR00810">
    <property type="entry name" value="secG"/>
    <property type="match status" value="1"/>
</dbReference>
<dbReference type="KEGG" id="orm:HTY61_06445"/>
<evidence type="ECO:0000256" key="2">
    <source>
        <dbReference type="ARBA" id="ARBA00008445"/>
    </source>
</evidence>
<evidence type="ECO:0000256" key="6">
    <source>
        <dbReference type="ARBA" id="ARBA00022692"/>
    </source>
</evidence>
<comment type="caution">
    <text evidence="12">Lacks conserved residue(s) required for the propagation of feature annotation.</text>
</comment>
<dbReference type="Pfam" id="PF03840">
    <property type="entry name" value="SecG"/>
    <property type="match status" value="1"/>
</dbReference>
<reference evidence="14 15" key="1">
    <citation type="submission" date="2020-06" db="EMBL/GenBank/DDBJ databases">
        <title>Oricola thermophila sp. nov. isolated from a tidal sediments.</title>
        <authorList>
            <person name="Kwon K.K."/>
            <person name="Yang S.-H."/>
            <person name="Park M.-J."/>
        </authorList>
    </citation>
    <scope>NUCLEOTIDE SEQUENCE [LARGE SCALE GENOMIC DNA]</scope>
    <source>
        <strain evidence="14 15">MEBiC13590</strain>
    </source>
</reference>
<evidence type="ECO:0000313" key="15">
    <source>
        <dbReference type="Proteomes" id="UP000509367"/>
    </source>
</evidence>
<evidence type="ECO:0000256" key="4">
    <source>
        <dbReference type="ARBA" id="ARBA00022448"/>
    </source>
</evidence>
<evidence type="ECO:0000256" key="11">
    <source>
        <dbReference type="ARBA" id="ARBA00025182"/>
    </source>
</evidence>
<keyword evidence="6 12" id="KW-0812">Transmembrane</keyword>
<dbReference type="PANTHER" id="PTHR34182">
    <property type="entry name" value="PROTEIN-EXPORT MEMBRANE PROTEIN SECG"/>
    <property type="match status" value="1"/>
</dbReference>
<dbReference type="GO" id="GO:0043952">
    <property type="term" value="P:protein transport by the Sec complex"/>
    <property type="evidence" value="ECO:0007669"/>
    <property type="project" value="TreeGrafter"/>
</dbReference>
<feature type="transmembrane region" description="Helical" evidence="12">
    <location>
        <begin position="6"/>
        <end position="22"/>
    </location>
</feature>
<organism evidence="14 15">
    <name type="scientific">Oricola thermophila</name>
    <dbReference type="NCBI Taxonomy" id="2742145"/>
    <lineage>
        <taxon>Bacteria</taxon>
        <taxon>Pseudomonadati</taxon>
        <taxon>Pseudomonadota</taxon>
        <taxon>Alphaproteobacteria</taxon>
        <taxon>Hyphomicrobiales</taxon>
        <taxon>Ahrensiaceae</taxon>
        <taxon>Oricola</taxon>
    </lineage>
</organism>
<evidence type="ECO:0000256" key="10">
    <source>
        <dbReference type="ARBA" id="ARBA00023136"/>
    </source>
</evidence>
<dbReference type="GO" id="GO:0065002">
    <property type="term" value="P:intracellular protein transmembrane transport"/>
    <property type="evidence" value="ECO:0007669"/>
    <property type="project" value="TreeGrafter"/>
</dbReference>
<evidence type="ECO:0000256" key="8">
    <source>
        <dbReference type="ARBA" id="ARBA00022989"/>
    </source>
</evidence>
<dbReference type="PANTHER" id="PTHR34182:SF1">
    <property type="entry name" value="PROTEIN-EXPORT MEMBRANE PROTEIN SECG"/>
    <property type="match status" value="1"/>
</dbReference>
<keyword evidence="8 12" id="KW-1133">Transmembrane helix</keyword>
<gene>
    <name evidence="14" type="primary">secG</name>
    <name evidence="14" type="ORF">HTY61_06445</name>
</gene>